<keyword evidence="2" id="KW-1185">Reference proteome</keyword>
<accession>A0A0L6VA72</accession>
<comment type="caution">
    <text evidence="1">The sequence shown here is derived from an EMBL/GenBank/DDBJ whole genome shotgun (WGS) entry which is preliminary data.</text>
</comment>
<proteinExistence type="predicted"/>
<protein>
    <submittedName>
        <fullName evidence="1">Uncharacterized protein</fullName>
    </submittedName>
</protein>
<dbReference type="AlphaFoldDB" id="A0A0L6VA72"/>
<dbReference type="Proteomes" id="UP000037035">
    <property type="component" value="Unassembled WGS sequence"/>
</dbReference>
<organism evidence="1 2">
    <name type="scientific">Puccinia sorghi</name>
    <dbReference type="NCBI Taxonomy" id="27349"/>
    <lineage>
        <taxon>Eukaryota</taxon>
        <taxon>Fungi</taxon>
        <taxon>Dikarya</taxon>
        <taxon>Basidiomycota</taxon>
        <taxon>Pucciniomycotina</taxon>
        <taxon>Pucciniomycetes</taxon>
        <taxon>Pucciniales</taxon>
        <taxon>Pucciniaceae</taxon>
        <taxon>Puccinia</taxon>
    </lineage>
</organism>
<dbReference type="EMBL" id="LAVV01007013">
    <property type="protein sequence ID" value="KNZ57437.1"/>
    <property type="molecule type" value="Genomic_DNA"/>
</dbReference>
<name>A0A0L6VA72_9BASI</name>
<evidence type="ECO:0000313" key="2">
    <source>
        <dbReference type="Proteomes" id="UP000037035"/>
    </source>
</evidence>
<gene>
    <name evidence="1" type="ORF">VP01_2159g1</name>
</gene>
<reference evidence="1 2" key="1">
    <citation type="submission" date="2015-08" db="EMBL/GenBank/DDBJ databases">
        <title>Next Generation Sequencing and Analysis of the Genome of Puccinia sorghi L Schw, the Causal Agent of Maize Common Rust.</title>
        <authorList>
            <person name="Rochi L."/>
            <person name="Burguener G."/>
            <person name="Darino M."/>
            <person name="Turjanski A."/>
            <person name="Kreff E."/>
            <person name="Dieguez M.J."/>
            <person name="Sacco F."/>
        </authorList>
    </citation>
    <scope>NUCLEOTIDE SEQUENCE [LARGE SCALE GENOMIC DNA]</scope>
    <source>
        <strain evidence="1 2">RO10H11247</strain>
    </source>
</reference>
<dbReference type="VEuPathDB" id="FungiDB:VP01_2159g1"/>
<evidence type="ECO:0000313" key="1">
    <source>
        <dbReference type="EMBL" id="KNZ57437.1"/>
    </source>
</evidence>
<sequence length="620" mass="68754">MLLPIYCFWGSPLLKCVDDKPKHLPEAVFLLFIPASHSRTPLAAELNFPGSFMLLNKFYGFKGACNYLYKLLTLIILPNLHSIPGQDKTFPVVVGPLSPSLGMSFVPILMKTYTFTQATSIVLILYTPCFMFQSLSIQACDITCCPSMLYKGTARQCVVIKRNGLEMQGSGNGLELQGSAWLLEEMVWYCKALCHTLSHPNQTKLQLGCYSKMVWHCKECVVIQRNGLGKPGSGWLFKGMAWHCKAVGGNSKEWSGTERKDVEMQRNGLALQDSAWQLKAVCGNYKEWTGTARQWMELKRSCLELQGSHSFALGRTSMKFQDILFHCHKLPCSARQFLCIPILSLAVLVHSFELPPTSLQCQASLRIATHSLAVPGHSFAFLGDHSPELPSTALLCHTIPLNFHALPFRPGHSFAFPPTSFQFQTIPLNGHTLPCMPGHSLSLPHTALQCQLIPLNCDAPPCIPVHSLASPHTALQSQTIPSNSHALVPHTAFQSQANPLNCHVQPCMQFHFFALSPTALECQAIPLICHMLPCSASPLLCVVTHCLAAIPVMRPTQRTRGGFGWTKCTREVSKMRTKRKGFEDVNLIIFNVSKITNLGSRKVTNRAMSIGKVEVRNPQY</sequence>